<feature type="repeat" description="TPR" evidence="3">
    <location>
        <begin position="1052"/>
        <end position="1085"/>
    </location>
</feature>
<dbReference type="SUPFAM" id="SSF48452">
    <property type="entry name" value="TPR-like"/>
    <property type="match status" value="2"/>
</dbReference>
<dbReference type="PROSITE" id="PS50005">
    <property type="entry name" value="TPR"/>
    <property type="match status" value="2"/>
</dbReference>
<feature type="repeat" description="TPR" evidence="3">
    <location>
        <begin position="971"/>
        <end position="1004"/>
    </location>
</feature>
<dbReference type="PANTHER" id="PTHR23083">
    <property type="entry name" value="TETRATRICOPEPTIDE REPEAT PROTEIN, TPR"/>
    <property type="match status" value="1"/>
</dbReference>
<evidence type="ECO:0008006" key="7">
    <source>
        <dbReference type="Google" id="ProtNLM"/>
    </source>
</evidence>
<protein>
    <recommendedName>
        <fullName evidence="7">TPR-like protein</fullName>
    </recommendedName>
</protein>
<dbReference type="EMBL" id="KN882067">
    <property type="protein sequence ID" value="KIY44641.1"/>
    <property type="molecule type" value="Genomic_DNA"/>
</dbReference>
<feature type="compositionally biased region" description="Basic residues" evidence="4">
    <location>
        <begin position="828"/>
        <end position="843"/>
    </location>
</feature>
<evidence type="ECO:0000313" key="6">
    <source>
        <dbReference type="Proteomes" id="UP000054144"/>
    </source>
</evidence>
<dbReference type="InterPro" id="IPR051722">
    <property type="entry name" value="Endocytosis_PI4K-reg_protein"/>
</dbReference>
<proteinExistence type="inferred from homology"/>
<dbReference type="AlphaFoldDB" id="A0A0D7A410"/>
<name>A0A0D7A410_9AGAR</name>
<evidence type="ECO:0000256" key="4">
    <source>
        <dbReference type="SAM" id="MobiDB-lite"/>
    </source>
</evidence>
<dbReference type="PANTHER" id="PTHR23083:SF464">
    <property type="entry name" value="TETRATRICOPEPTIDE REPEAT DOMAIN 7, ISOFORM A"/>
    <property type="match status" value="1"/>
</dbReference>
<comment type="similarity">
    <text evidence="2">Belongs to the YPP1 family.</text>
</comment>
<feature type="compositionally biased region" description="Low complexity" evidence="4">
    <location>
        <begin position="849"/>
        <end position="869"/>
    </location>
</feature>
<dbReference type="OrthoDB" id="29013at2759"/>
<evidence type="ECO:0000313" key="5">
    <source>
        <dbReference type="EMBL" id="KIY44641.1"/>
    </source>
</evidence>
<dbReference type="Pfam" id="PF13181">
    <property type="entry name" value="TPR_8"/>
    <property type="match status" value="1"/>
</dbReference>
<feature type="compositionally biased region" description="Polar residues" evidence="4">
    <location>
        <begin position="770"/>
        <end position="780"/>
    </location>
</feature>
<feature type="compositionally biased region" description="Basic and acidic residues" evidence="4">
    <location>
        <begin position="789"/>
        <end position="802"/>
    </location>
</feature>
<evidence type="ECO:0000256" key="3">
    <source>
        <dbReference type="PROSITE-ProRule" id="PRU00339"/>
    </source>
</evidence>
<dbReference type="Proteomes" id="UP000054144">
    <property type="component" value="Unassembled WGS sequence"/>
</dbReference>
<keyword evidence="3" id="KW-0802">TPR repeat</keyword>
<dbReference type="Pfam" id="PF13432">
    <property type="entry name" value="TPR_16"/>
    <property type="match status" value="1"/>
</dbReference>
<feature type="region of interest" description="Disordered" evidence="4">
    <location>
        <begin position="736"/>
        <end position="871"/>
    </location>
</feature>
<dbReference type="SMART" id="SM00028">
    <property type="entry name" value="TPR"/>
    <property type="match status" value="5"/>
</dbReference>
<organism evidence="5 6">
    <name type="scientific">Fistulina hepatica ATCC 64428</name>
    <dbReference type="NCBI Taxonomy" id="1128425"/>
    <lineage>
        <taxon>Eukaryota</taxon>
        <taxon>Fungi</taxon>
        <taxon>Dikarya</taxon>
        <taxon>Basidiomycota</taxon>
        <taxon>Agaricomycotina</taxon>
        <taxon>Agaricomycetes</taxon>
        <taxon>Agaricomycetidae</taxon>
        <taxon>Agaricales</taxon>
        <taxon>Fistulinaceae</taxon>
        <taxon>Fistulina</taxon>
    </lineage>
</organism>
<evidence type="ECO:0000256" key="1">
    <source>
        <dbReference type="ARBA" id="ARBA00002550"/>
    </source>
</evidence>
<dbReference type="InterPro" id="IPR019734">
    <property type="entry name" value="TPR_rpt"/>
</dbReference>
<sequence length="1098" mass="121778">MATVKEKYYWGELRLATAAGDWASRTPAKAYDGTSIPWHELFRKFNKHCKNGIDVCHFASHTQALALLLAFDSSSCDDDPPPEKGVYSVRLGDECMLPWERVRETTESYHTLRDYDSPLMAVSQSLLAYYAYALGSYDACLQHLRDIPDLADPHCFVPPASAAEGAHPILGWGYAPATRCICLQGMAHEKLHPKEPERALKHYARGISLLSVVLVDLSPSPVEHTSFTPFHEAWRWTERLLWRAIVLAAQTYDVDSPDLWQWFELYDKCSLFWPPSFRSWHRSAVCALRLRAIVLRYSTTIPAIPSGKLPAWFPEARAVVHEYHAILTASSSFPRAGQRNLRVEDFVDLCVAIWETSGASGDHASWVIEILWWATRLTFNSFRVYRHMMRLALVSGDISLAKRTLKLYAQVVSKAHQASDAGVGADADTDRHWVETLVSGARMLCRCAAALPGLDGIADARAAGDYIQQARTRLNSEDRDLVASVDLAEGIWNSIMALKEENPYTRTQRLDKAHSLLVRSIEVHPTPAGHFHLALSHARHGSVQNLDEAIVNASYALEGDPTEIRYWHFLGLLLAAQEKWKAADEILMRAEQIGDEYVQDDETEREVDGPPATVTSNIPVGINGTAYPASRRSSVLDTPVLSVRVLESELGSLEPASQLLKPTLDHPLPSQQDTFEHALQLRMTQLALAEYVEGAEGAVQKGVEIFHWIAERRGGASTGSRRTLHLSDFQNDVIEPSATPQAASATSHGGGDSNLRPMPISITVEPATPDAQSHGPSNVDVSRASVDGSARKSMDGSRRRSFDVLPSPRSSIAVGDGNDLSPKDQSKGKKVQRLLKHGVHQGHQRLTTISRKIGSSSISRHSGLSSRSSPDLNAALRPENFPYQASSIHSRRITSFVRPYDVLSFESPPPPPPPTLPPIESKTNWNARSSQERRLVSNLWLMSAATFRRLGKIEQARGAIQDAEVRDENNPAVWVQLGLYYLALDKVPHAIDALQKALFVAPDDVEASIHLCRIYLDDKTLNLTENTVTSDNVDLAAGILSRLTKAPAWDVPEAWFFLARAYTLQGRKDRAQECLKLALTLAKHRGVREISKAIGWCI</sequence>
<gene>
    <name evidence="5" type="ORF">FISHEDRAFT_50937</name>
</gene>
<dbReference type="InterPro" id="IPR011990">
    <property type="entry name" value="TPR-like_helical_dom_sf"/>
</dbReference>
<feature type="compositionally biased region" description="Low complexity" evidence="4">
    <location>
        <begin position="736"/>
        <end position="747"/>
    </location>
</feature>
<dbReference type="Gene3D" id="1.25.40.10">
    <property type="entry name" value="Tetratricopeptide repeat domain"/>
    <property type="match status" value="2"/>
</dbReference>
<accession>A0A0D7A410</accession>
<comment type="function">
    <text evidence="1">Involved in endocytosis.</text>
</comment>
<reference evidence="5 6" key="1">
    <citation type="journal article" date="2015" name="Fungal Genet. Biol.">
        <title>Evolution of novel wood decay mechanisms in Agaricales revealed by the genome sequences of Fistulina hepatica and Cylindrobasidium torrendii.</title>
        <authorList>
            <person name="Floudas D."/>
            <person name="Held B.W."/>
            <person name="Riley R."/>
            <person name="Nagy L.G."/>
            <person name="Koehler G."/>
            <person name="Ransdell A.S."/>
            <person name="Younus H."/>
            <person name="Chow J."/>
            <person name="Chiniquy J."/>
            <person name="Lipzen A."/>
            <person name="Tritt A."/>
            <person name="Sun H."/>
            <person name="Haridas S."/>
            <person name="LaButti K."/>
            <person name="Ohm R.A."/>
            <person name="Kues U."/>
            <person name="Blanchette R.A."/>
            <person name="Grigoriev I.V."/>
            <person name="Minto R.E."/>
            <person name="Hibbett D.S."/>
        </authorList>
    </citation>
    <scope>NUCLEOTIDE SEQUENCE [LARGE SCALE GENOMIC DNA]</scope>
    <source>
        <strain evidence="5 6">ATCC 64428</strain>
    </source>
</reference>
<keyword evidence="6" id="KW-1185">Reference proteome</keyword>
<evidence type="ECO:0000256" key="2">
    <source>
        <dbReference type="ARBA" id="ARBA00038251"/>
    </source>
</evidence>